<proteinExistence type="predicted"/>
<gene>
    <name evidence="1" type="ORF">ACFPZ3_31760</name>
</gene>
<keyword evidence="2" id="KW-1185">Reference proteome</keyword>
<comment type="caution">
    <text evidence="1">The sequence shown here is derived from an EMBL/GenBank/DDBJ whole genome shotgun (WGS) entry which is preliminary data.</text>
</comment>
<dbReference type="Proteomes" id="UP001596058">
    <property type="component" value="Unassembled WGS sequence"/>
</dbReference>
<accession>A0ABW1CRU6</accession>
<name>A0ABW1CRU6_9ACTN</name>
<evidence type="ECO:0008006" key="3">
    <source>
        <dbReference type="Google" id="ProtNLM"/>
    </source>
</evidence>
<organism evidence="1 2">
    <name type="scientific">Nonomuraea insulae</name>
    <dbReference type="NCBI Taxonomy" id="1616787"/>
    <lineage>
        <taxon>Bacteria</taxon>
        <taxon>Bacillati</taxon>
        <taxon>Actinomycetota</taxon>
        <taxon>Actinomycetes</taxon>
        <taxon>Streptosporangiales</taxon>
        <taxon>Streptosporangiaceae</taxon>
        <taxon>Nonomuraea</taxon>
    </lineage>
</organism>
<reference evidence="2" key="1">
    <citation type="journal article" date="2019" name="Int. J. Syst. Evol. Microbiol.">
        <title>The Global Catalogue of Microorganisms (GCM) 10K type strain sequencing project: providing services to taxonomists for standard genome sequencing and annotation.</title>
        <authorList>
            <consortium name="The Broad Institute Genomics Platform"/>
            <consortium name="The Broad Institute Genome Sequencing Center for Infectious Disease"/>
            <person name="Wu L."/>
            <person name="Ma J."/>
        </authorList>
    </citation>
    <scope>NUCLEOTIDE SEQUENCE [LARGE SCALE GENOMIC DNA]</scope>
    <source>
        <strain evidence="2">CCUG 53903</strain>
    </source>
</reference>
<evidence type="ECO:0000313" key="1">
    <source>
        <dbReference type="EMBL" id="MFC5828466.1"/>
    </source>
</evidence>
<protein>
    <recommendedName>
        <fullName evidence="3">Tryptophan 2,3-dioxygenase</fullName>
    </recommendedName>
</protein>
<dbReference type="RefSeq" id="WP_379517968.1">
    <property type="nucleotide sequence ID" value="NZ_JBHSPA010000037.1"/>
</dbReference>
<dbReference type="EMBL" id="JBHSPA010000037">
    <property type="protein sequence ID" value="MFC5828466.1"/>
    <property type="molecule type" value="Genomic_DNA"/>
</dbReference>
<sequence>MNSSEPPQQPSPYDSVADYLNFIDGISETVEHLSDQDMADRARRIFGPAELSRPEWGDAQPQLDRAPLTFDDVLRIAMDKWHSPALNMMQITQGYHAMALALARLLGRDANNWYCYATWSSKTITESLSLDGHGLFGTDSSRRTAWTRLRLLVRGAPRSPLGSAYARGVALANRAIFLETVSATIHLMHDGPASYIRVSPESDATPVAPEFLPYLLAEADPRFLGDAATLLSEAVEEDDPVVRAELVLGANIALSAYEQMRMQRVLELRLYRPVRWLTQVWWRSLCSLVTRQPFHRFRLYSTGHEDQPLLTRVLEDLWAAFHTRFFLSLKTPAGKVKVGERLTPSPSTGLTRAWAPIRDKRVRRLAEEFITDDLRGATAGVANWLKYHERMRFIVSYFRLYQNEPTLYDAPFAERIAEELNQRELPEINSADSRRRLDRYPPAMDPDAYEMAHFSLEPFLEMVGL</sequence>
<evidence type="ECO:0000313" key="2">
    <source>
        <dbReference type="Proteomes" id="UP001596058"/>
    </source>
</evidence>